<dbReference type="OrthoDB" id="9804204at2"/>
<accession>A0A4Q1KLY4</accession>
<dbReference type="Proteomes" id="UP000290958">
    <property type="component" value="Unassembled WGS sequence"/>
</dbReference>
<dbReference type="InterPro" id="IPR005490">
    <property type="entry name" value="LD_TPept_cat_dom"/>
</dbReference>
<feature type="active site" description="Proton donor/acceptor" evidence="1">
    <location>
        <position position="134"/>
    </location>
</feature>
<proteinExistence type="predicted"/>
<evidence type="ECO:0000259" key="2">
    <source>
        <dbReference type="PROSITE" id="PS52029"/>
    </source>
</evidence>
<keyword evidence="1" id="KW-0133">Cell shape</keyword>
<evidence type="ECO:0000313" key="4">
    <source>
        <dbReference type="Proteomes" id="UP000290958"/>
    </source>
</evidence>
<keyword evidence="4" id="KW-1185">Reference proteome</keyword>
<feature type="domain" description="L,D-TPase catalytic" evidence="2">
    <location>
        <begin position="1"/>
        <end position="174"/>
    </location>
</feature>
<dbReference type="RefSeq" id="WP_129402738.1">
    <property type="nucleotide sequence ID" value="NZ_SBKP01000001.1"/>
</dbReference>
<comment type="pathway">
    <text evidence="1">Cell wall biogenesis; peptidoglycan biosynthesis.</text>
</comment>
<keyword evidence="1" id="KW-0573">Peptidoglycan synthesis</keyword>
<comment type="caution">
    <text evidence="3">The sequence shown here is derived from an EMBL/GenBank/DDBJ whole genome shotgun (WGS) entry which is preliminary data.</text>
</comment>
<sequence length="174" mass="19004">MSMAVRVDTAARLLHFNGEIIPCAIGKGGACAAESKHEGDGCTPLGRWPIRGALLRAGRVTFAQPLHIPWRWTRDNDGWSDGADDPAYNRPVTLPHSFSHERLQRDDAAYDIVIVLGHNDAPPVPGMGSAIFWHIWVTGDDSTPKPTEGCIAISRADMDRILPLLEPGMMMEIA</sequence>
<dbReference type="GO" id="GO:0071555">
    <property type="term" value="P:cell wall organization"/>
    <property type="evidence" value="ECO:0007669"/>
    <property type="project" value="UniProtKB-UniRule"/>
</dbReference>
<feature type="active site" description="Nucleophile" evidence="1">
    <location>
        <position position="150"/>
    </location>
</feature>
<evidence type="ECO:0000313" key="3">
    <source>
        <dbReference type="EMBL" id="RXR30971.1"/>
    </source>
</evidence>
<gene>
    <name evidence="3" type="ORF">EQG66_01405</name>
</gene>
<keyword evidence="1" id="KW-0961">Cell wall biogenesis/degradation</keyword>
<protein>
    <recommendedName>
        <fullName evidence="2">L,D-TPase catalytic domain-containing protein</fullName>
    </recommendedName>
</protein>
<dbReference type="GO" id="GO:0009252">
    <property type="term" value="P:peptidoglycan biosynthetic process"/>
    <property type="evidence" value="ECO:0007669"/>
    <property type="project" value="UniProtKB-KW"/>
</dbReference>
<dbReference type="PANTHER" id="PTHR38589">
    <property type="entry name" value="BLR0621 PROTEIN"/>
    <property type="match status" value="1"/>
</dbReference>
<dbReference type="CDD" id="cd16913">
    <property type="entry name" value="YkuD_like"/>
    <property type="match status" value="1"/>
</dbReference>
<dbReference type="Pfam" id="PF03734">
    <property type="entry name" value="YkuD"/>
    <property type="match status" value="1"/>
</dbReference>
<name>A0A4Q1KLY4_9SPHN</name>
<evidence type="ECO:0000256" key="1">
    <source>
        <dbReference type="PROSITE-ProRule" id="PRU01373"/>
    </source>
</evidence>
<reference evidence="4" key="1">
    <citation type="submission" date="2019-01" db="EMBL/GenBank/DDBJ databases">
        <title>Cytophagaceae bacterium strain CAR-16.</title>
        <authorList>
            <person name="Chen W.-M."/>
        </authorList>
    </citation>
    <scope>NUCLEOTIDE SEQUENCE [LARGE SCALE GENOMIC DNA]</scope>
    <source>
        <strain evidence="4">CHR27</strain>
    </source>
</reference>
<dbReference type="GO" id="GO:0008360">
    <property type="term" value="P:regulation of cell shape"/>
    <property type="evidence" value="ECO:0007669"/>
    <property type="project" value="UniProtKB-UniRule"/>
</dbReference>
<organism evidence="3 4">
    <name type="scientific">Sphingobium fluviale</name>
    <dbReference type="NCBI Taxonomy" id="2506423"/>
    <lineage>
        <taxon>Bacteria</taxon>
        <taxon>Pseudomonadati</taxon>
        <taxon>Pseudomonadota</taxon>
        <taxon>Alphaproteobacteria</taxon>
        <taxon>Sphingomonadales</taxon>
        <taxon>Sphingomonadaceae</taxon>
        <taxon>Sphingobium</taxon>
    </lineage>
</organism>
<dbReference type="EMBL" id="SBKP01000001">
    <property type="protein sequence ID" value="RXR30971.1"/>
    <property type="molecule type" value="Genomic_DNA"/>
</dbReference>
<dbReference type="PROSITE" id="PS52029">
    <property type="entry name" value="LD_TPASE"/>
    <property type="match status" value="1"/>
</dbReference>
<dbReference type="AlphaFoldDB" id="A0A4Q1KLY4"/>
<dbReference type="PANTHER" id="PTHR38589:SF1">
    <property type="entry name" value="BLR0621 PROTEIN"/>
    <property type="match status" value="1"/>
</dbReference>
<dbReference type="GO" id="GO:0016740">
    <property type="term" value="F:transferase activity"/>
    <property type="evidence" value="ECO:0007669"/>
    <property type="project" value="InterPro"/>
</dbReference>